<organism evidence="1 2">
    <name type="scientific">Zophobas morio</name>
    <dbReference type="NCBI Taxonomy" id="2755281"/>
    <lineage>
        <taxon>Eukaryota</taxon>
        <taxon>Metazoa</taxon>
        <taxon>Ecdysozoa</taxon>
        <taxon>Arthropoda</taxon>
        <taxon>Hexapoda</taxon>
        <taxon>Insecta</taxon>
        <taxon>Pterygota</taxon>
        <taxon>Neoptera</taxon>
        <taxon>Endopterygota</taxon>
        <taxon>Coleoptera</taxon>
        <taxon>Polyphaga</taxon>
        <taxon>Cucujiformia</taxon>
        <taxon>Tenebrionidae</taxon>
        <taxon>Zophobas</taxon>
    </lineage>
</organism>
<keyword evidence="2" id="KW-1185">Reference proteome</keyword>
<evidence type="ECO:0000313" key="2">
    <source>
        <dbReference type="Proteomes" id="UP001168821"/>
    </source>
</evidence>
<protein>
    <submittedName>
        <fullName evidence="1">Uncharacterized protein</fullName>
    </submittedName>
</protein>
<proteinExistence type="predicted"/>
<sequence>MVLRQTRSCCPRHKPILACSVPAGRGRADRMTICIKLKERCFVDCHVLRRTFYRMSFHNAFVLRLFIVAYATRENGLAYVTEGHEDNGEEGRKRA</sequence>
<evidence type="ECO:0000313" key="1">
    <source>
        <dbReference type="EMBL" id="KAJ3663254.1"/>
    </source>
</evidence>
<comment type="caution">
    <text evidence="1">The sequence shown here is derived from an EMBL/GenBank/DDBJ whole genome shotgun (WGS) entry which is preliminary data.</text>
</comment>
<gene>
    <name evidence="1" type="ORF">Zmor_007557</name>
</gene>
<dbReference type="AlphaFoldDB" id="A0AA38J282"/>
<reference evidence="1" key="1">
    <citation type="journal article" date="2023" name="G3 (Bethesda)">
        <title>Whole genome assemblies of Zophobas morio and Tenebrio molitor.</title>
        <authorList>
            <person name="Kaur S."/>
            <person name="Stinson S.A."/>
            <person name="diCenzo G.C."/>
        </authorList>
    </citation>
    <scope>NUCLEOTIDE SEQUENCE</scope>
    <source>
        <strain evidence="1">QUZm001</strain>
    </source>
</reference>
<name>A0AA38J282_9CUCU</name>
<accession>A0AA38J282</accession>
<dbReference type="Proteomes" id="UP001168821">
    <property type="component" value="Unassembled WGS sequence"/>
</dbReference>
<dbReference type="EMBL" id="JALNTZ010000002">
    <property type="protein sequence ID" value="KAJ3663254.1"/>
    <property type="molecule type" value="Genomic_DNA"/>
</dbReference>